<feature type="transmembrane region" description="Helical" evidence="10">
    <location>
        <begin position="734"/>
        <end position="753"/>
    </location>
</feature>
<dbReference type="GO" id="GO:0005886">
    <property type="term" value="C:plasma membrane"/>
    <property type="evidence" value="ECO:0007669"/>
    <property type="project" value="UniProtKB-SubCell"/>
</dbReference>
<evidence type="ECO:0000256" key="2">
    <source>
        <dbReference type="ARBA" id="ARBA00004953"/>
    </source>
</evidence>
<reference evidence="11" key="1">
    <citation type="submission" date="2020-06" db="EMBL/GenBank/DDBJ databases">
        <authorList>
            <consortium name="Plant Systems Biology data submission"/>
        </authorList>
    </citation>
    <scope>NUCLEOTIDE SEQUENCE</scope>
    <source>
        <strain evidence="11">D6</strain>
    </source>
</reference>
<protein>
    <submittedName>
        <fullName evidence="11">Cobalamin biosynthesis protein</fullName>
    </submittedName>
</protein>
<evidence type="ECO:0000256" key="4">
    <source>
        <dbReference type="ARBA" id="ARBA00022475"/>
    </source>
</evidence>
<keyword evidence="6 10" id="KW-0812">Transmembrane</keyword>
<evidence type="ECO:0000313" key="11">
    <source>
        <dbReference type="EMBL" id="CAB9510959.1"/>
    </source>
</evidence>
<evidence type="ECO:0000256" key="7">
    <source>
        <dbReference type="ARBA" id="ARBA00022989"/>
    </source>
</evidence>
<evidence type="ECO:0000256" key="9">
    <source>
        <dbReference type="SAM" id="MobiDB-lite"/>
    </source>
</evidence>
<gene>
    <name evidence="11" type="ORF">SEMRO_461_G147700.1</name>
</gene>
<comment type="similarity">
    <text evidence="3">Belongs to the CobD/CbiB family.</text>
</comment>
<evidence type="ECO:0000256" key="5">
    <source>
        <dbReference type="ARBA" id="ARBA00022573"/>
    </source>
</evidence>
<keyword evidence="12" id="KW-1185">Reference proteome</keyword>
<comment type="caution">
    <text evidence="11">The sequence shown here is derived from an EMBL/GenBank/DDBJ whole genome shotgun (WGS) entry which is preliminary data.</text>
</comment>
<keyword evidence="5" id="KW-0169">Cobalamin biosynthesis</keyword>
<sequence>MTTSKEEGSKDAAADPTTTELRSLSNDKSWQLSVNDRCVRIECLEPDCNWTILSSAVLNGGLQKISSSSKQRSSSLHILNAKVPAEYDGISPDPKELLRQIGSKEISNARNSSANDTTIGLLTAASMKTLRVASTQATGSCGKTFIVDAIVTAGISNSRVAGADADMFYFVADDSSNSNADDSPDNDQPKDTTNFGTINTIILTNMALDESSALIEAYTVAIEAKCRAVTDLGIKCAKHPNETATGTGTDSTVLVTPTTDDDQDESKTTAIPYAQKHTLVGELIGQAVYEATKEAMQTNLTDFYRGHAYPSLMYRLRCYRLQLWHALQEGHLPLVPSRPMVPIPTPSGWVLLVGVVGMIWTLAVHIFLVGGEEDAEAGQCQSQDYSILPEQATPAPSASILLAVLWGDRFLGSHLMPLAIHPVVLVGKLITNLLRLVPEPYFQPTHPILGFLSGCSLWGCTAFFSVGTAWCVLQLPRLAALHVPTMLGLAGVVKTNLDSCSSTVDPGWPTTINSFLVFANWILHVFLVRGALSLQLLCNVALQMAHFLERGQLQKARAQLSWLCSRDPSQLQADELAGGTLESLSENLSDSVVSPLFYYVLFGPLGAFAFRTMNTLDSRVGFRGRCEWVGKFSARCDDLLNLIPARLTALLLVVAAGLLQPSSGFAPVIQKGLSVAWRDASQCDSPNAGWPMATFAGILDVRLEKRGQYSLNGPPNGGTGKAPGHQDIRRGHTIAQLAGILAFLVAMAASAIWNSI</sequence>
<dbReference type="Pfam" id="PF03186">
    <property type="entry name" value="CobD_Cbib"/>
    <property type="match status" value="1"/>
</dbReference>
<dbReference type="InterPro" id="IPR004485">
    <property type="entry name" value="Cobalamin_biosynth_CobD/CbiB"/>
</dbReference>
<feature type="transmembrane region" description="Helical" evidence="10">
    <location>
        <begin position="449"/>
        <end position="475"/>
    </location>
</feature>
<dbReference type="PANTHER" id="PTHR34308">
    <property type="entry name" value="COBALAMIN BIOSYNTHESIS PROTEIN CBIB"/>
    <property type="match status" value="1"/>
</dbReference>
<feature type="transmembrane region" description="Helical" evidence="10">
    <location>
        <begin position="415"/>
        <end position="437"/>
    </location>
</feature>
<evidence type="ECO:0000313" key="12">
    <source>
        <dbReference type="Proteomes" id="UP001153069"/>
    </source>
</evidence>
<dbReference type="Pfam" id="PF01955">
    <property type="entry name" value="CbiZ"/>
    <property type="match status" value="1"/>
</dbReference>
<keyword evidence="4" id="KW-1003">Cell membrane</keyword>
<evidence type="ECO:0000256" key="6">
    <source>
        <dbReference type="ARBA" id="ARBA00022692"/>
    </source>
</evidence>
<dbReference type="EMBL" id="CAICTM010000460">
    <property type="protein sequence ID" value="CAB9510959.1"/>
    <property type="molecule type" value="Genomic_DNA"/>
</dbReference>
<comment type="pathway">
    <text evidence="2">Cofactor biosynthesis; adenosylcobalamin biosynthesis.</text>
</comment>
<feature type="region of interest" description="Disordered" evidence="9">
    <location>
        <begin position="243"/>
        <end position="266"/>
    </location>
</feature>
<feature type="compositionally biased region" description="Basic and acidic residues" evidence="9">
    <location>
        <begin position="1"/>
        <end position="13"/>
    </location>
</feature>
<dbReference type="Proteomes" id="UP001153069">
    <property type="component" value="Unassembled WGS sequence"/>
</dbReference>
<keyword evidence="8 10" id="KW-0472">Membrane</keyword>
<name>A0A9N8E1E0_9STRA</name>
<dbReference type="NCBIfam" id="TIGR00380">
    <property type="entry name" value="cobal_cbiB"/>
    <property type="match status" value="1"/>
</dbReference>
<dbReference type="OrthoDB" id="44032at2759"/>
<dbReference type="PANTHER" id="PTHR34308:SF1">
    <property type="entry name" value="COBALAMIN BIOSYNTHESIS PROTEIN CBIB"/>
    <property type="match status" value="1"/>
</dbReference>
<evidence type="ECO:0000256" key="8">
    <source>
        <dbReference type="ARBA" id="ARBA00023136"/>
    </source>
</evidence>
<evidence type="ECO:0000256" key="10">
    <source>
        <dbReference type="SAM" id="Phobius"/>
    </source>
</evidence>
<feature type="region of interest" description="Disordered" evidence="9">
    <location>
        <begin position="1"/>
        <end position="26"/>
    </location>
</feature>
<dbReference type="InterPro" id="IPR002808">
    <property type="entry name" value="AdoCbi_amidolase"/>
</dbReference>
<dbReference type="HAMAP" id="MF_00024">
    <property type="entry name" value="CobD_CbiB"/>
    <property type="match status" value="1"/>
</dbReference>
<evidence type="ECO:0000256" key="1">
    <source>
        <dbReference type="ARBA" id="ARBA00004651"/>
    </source>
</evidence>
<feature type="compositionally biased region" description="Polar residues" evidence="9">
    <location>
        <begin position="16"/>
        <end position="26"/>
    </location>
</feature>
<keyword evidence="7 10" id="KW-1133">Transmembrane helix</keyword>
<dbReference type="GO" id="GO:0048472">
    <property type="term" value="F:threonine-phosphate decarboxylase activity"/>
    <property type="evidence" value="ECO:0007669"/>
    <property type="project" value="InterPro"/>
</dbReference>
<dbReference type="AlphaFoldDB" id="A0A9N8E1E0"/>
<proteinExistence type="inferred from homology"/>
<feature type="transmembrane region" description="Helical" evidence="10">
    <location>
        <begin position="348"/>
        <end position="368"/>
    </location>
</feature>
<organism evidence="11 12">
    <name type="scientific">Seminavis robusta</name>
    <dbReference type="NCBI Taxonomy" id="568900"/>
    <lineage>
        <taxon>Eukaryota</taxon>
        <taxon>Sar</taxon>
        <taxon>Stramenopiles</taxon>
        <taxon>Ochrophyta</taxon>
        <taxon>Bacillariophyta</taxon>
        <taxon>Bacillariophyceae</taxon>
        <taxon>Bacillariophycidae</taxon>
        <taxon>Naviculales</taxon>
        <taxon>Naviculaceae</taxon>
        <taxon>Seminavis</taxon>
    </lineage>
</organism>
<accession>A0A9N8E1E0</accession>
<feature type="compositionally biased region" description="Polar residues" evidence="9">
    <location>
        <begin position="243"/>
        <end position="258"/>
    </location>
</feature>
<comment type="subcellular location">
    <subcellularLocation>
        <location evidence="1">Cell membrane</location>
        <topology evidence="1">Multi-pass membrane protein</topology>
    </subcellularLocation>
</comment>
<evidence type="ECO:0000256" key="3">
    <source>
        <dbReference type="ARBA" id="ARBA00006263"/>
    </source>
</evidence>